<feature type="non-terminal residue" evidence="2">
    <location>
        <position position="1"/>
    </location>
</feature>
<keyword evidence="1" id="KW-0732">Signal</keyword>
<feature type="signal peptide" evidence="1">
    <location>
        <begin position="1"/>
        <end position="19"/>
    </location>
</feature>
<gene>
    <name evidence="2" type="ORF">FRACYDRAFT_152962</name>
</gene>
<evidence type="ECO:0000313" key="3">
    <source>
        <dbReference type="Proteomes" id="UP000095751"/>
    </source>
</evidence>
<accession>A0A1E7EN81</accession>
<evidence type="ECO:0008006" key="4">
    <source>
        <dbReference type="Google" id="ProtNLM"/>
    </source>
</evidence>
<dbReference type="PANTHER" id="PTHR37952">
    <property type="match status" value="1"/>
</dbReference>
<proteinExistence type="predicted"/>
<evidence type="ECO:0000313" key="2">
    <source>
        <dbReference type="EMBL" id="OEU07257.1"/>
    </source>
</evidence>
<feature type="non-terminal residue" evidence="2">
    <location>
        <position position="130"/>
    </location>
</feature>
<dbReference type="InterPro" id="IPR010292">
    <property type="entry name" value="Uncharacterised_CreA"/>
</dbReference>
<name>A0A1E7EN81_9STRA</name>
<dbReference type="InParanoid" id="A0A1E7EN81"/>
<protein>
    <recommendedName>
        <fullName evidence="4">CreA protein</fullName>
    </recommendedName>
</protein>
<feature type="chain" id="PRO_5009192128" description="CreA protein" evidence="1">
    <location>
        <begin position="20"/>
        <end position="130"/>
    </location>
</feature>
<dbReference type="KEGG" id="fcy:FRACYDRAFT_152962"/>
<dbReference type="OrthoDB" id="10260865at2759"/>
<dbReference type="Proteomes" id="UP000095751">
    <property type="component" value="Unassembled WGS sequence"/>
</dbReference>
<keyword evidence="3" id="KW-1185">Reference proteome</keyword>
<dbReference type="PANTHER" id="PTHR37952:SF2">
    <property type="entry name" value="PROTEIN CREA"/>
    <property type="match status" value="1"/>
</dbReference>
<dbReference type="Pfam" id="PF05981">
    <property type="entry name" value="CreA"/>
    <property type="match status" value="1"/>
</dbReference>
<organism evidence="2 3">
    <name type="scientific">Fragilariopsis cylindrus CCMP1102</name>
    <dbReference type="NCBI Taxonomy" id="635003"/>
    <lineage>
        <taxon>Eukaryota</taxon>
        <taxon>Sar</taxon>
        <taxon>Stramenopiles</taxon>
        <taxon>Ochrophyta</taxon>
        <taxon>Bacillariophyta</taxon>
        <taxon>Bacillariophyceae</taxon>
        <taxon>Bacillariophycidae</taxon>
        <taxon>Bacillariales</taxon>
        <taxon>Bacillariaceae</taxon>
        <taxon>Fragilariopsis</taxon>
    </lineage>
</organism>
<dbReference type="AlphaFoldDB" id="A0A1E7EN81"/>
<reference evidence="2 3" key="1">
    <citation type="submission" date="2016-09" db="EMBL/GenBank/DDBJ databases">
        <title>Extensive genetic diversity and differential bi-allelic expression allows diatom success in the polar Southern Ocean.</title>
        <authorList>
            <consortium name="DOE Joint Genome Institute"/>
            <person name="Mock T."/>
            <person name="Otillar R.P."/>
            <person name="Strauss J."/>
            <person name="Dupont C."/>
            <person name="Frickenhaus S."/>
            <person name="Maumus F."/>
            <person name="Mcmullan M."/>
            <person name="Sanges R."/>
            <person name="Schmutz J."/>
            <person name="Toseland A."/>
            <person name="Valas R."/>
            <person name="Veluchamy A."/>
            <person name="Ward B.J."/>
            <person name="Allen A."/>
            <person name="Barry K."/>
            <person name="Falciatore A."/>
            <person name="Ferrante M."/>
            <person name="Fortunato A.E."/>
            <person name="Gloeckner G."/>
            <person name="Gruber A."/>
            <person name="Hipkin R."/>
            <person name="Janech M."/>
            <person name="Kroth P."/>
            <person name="Leese F."/>
            <person name="Lindquist E."/>
            <person name="Lyon B.R."/>
            <person name="Martin J."/>
            <person name="Mayer C."/>
            <person name="Parker M."/>
            <person name="Quesneville H."/>
            <person name="Raymond J."/>
            <person name="Uhlig C."/>
            <person name="Valentin K.U."/>
            <person name="Worden A.Z."/>
            <person name="Armbrust E.V."/>
            <person name="Bowler C."/>
            <person name="Green B."/>
            <person name="Moulton V."/>
            <person name="Van Oosterhout C."/>
            <person name="Grigoriev I."/>
        </authorList>
    </citation>
    <scope>NUCLEOTIDE SEQUENCE [LARGE SCALE GENOMIC DNA]</scope>
    <source>
        <strain evidence="2 3">CCMP1102</strain>
    </source>
</reference>
<evidence type="ECO:0000256" key="1">
    <source>
        <dbReference type="SAM" id="SignalP"/>
    </source>
</evidence>
<sequence>ASLLFFASMMVASPQPVHANNDGGSKVVGTLKGSGLVFKDTLNIERFEDPKVKGVVLYISNFERPVTEKLSKGNFFNDPSQASVACARTGTPVSIASNIAKGSDGEEVFKESRSLLFKTLRVQRVYDEDK</sequence>
<dbReference type="EMBL" id="KV784387">
    <property type="protein sequence ID" value="OEU07257.1"/>
    <property type="molecule type" value="Genomic_DNA"/>
</dbReference>